<reference evidence="1" key="1">
    <citation type="submission" date="2023-08" db="EMBL/GenBank/DDBJ databases">
        <title>Reference Genome Resource for the Citrus Pathogen Phytophthora citrophthora.</title>
        <authorList>
            <person name="Moller H."/>
            <person name="Coetzee B."/>
            <person name="Rose L.J."/>
            <person name="Van Niekerk J.M."/>
        </authorList>
    </citation>
    <scope>NUCLEOTIDE SEQUENCE</scope>
    <source>
        <strain evidence="1">STE-U-9442</strain>
    </source>
</reference>
<evidence type="ECO:0008006" key="3">
    <source>
        <dbReference type="Google" id="ProtNLM"/>
    </source>
</evidence>
<dbReference type="Proteomes" id="UP001259832">
    <property type="component" value="Unassembled WGS sequence"/>
</dbReference>
<evidence type="ECO:0000313" key="2">
    <source>
        <dbReference type="Proteomes" id="UP001259832"/>
    </source>
</evidence>
<keyword evidence="2" id="KW-1185">Reference proteome</keyword>
<dbReference type="EMBL" id="JASMQC010000003">
    <property type="protein sequence ID" value="KAK1946292.1"/>
    <property type="molecule type" value="Genomic_DNA"/>
</dbReference>
<dbReference type="AlphaFoldDB" id="A0AAD9GWX9"/>
<protein>
    <recommendedName>
        <fullName evidence="3">DNA-directed DNA polymerase</fullName>
    </recommendedName>
</protein>
<gene>
    <name evidence="1" type="ORF">P3T76_001845</name>
</gene>
<accession>A0AAD9GWX9</accession>
<name>A0AAD9GWX9_9STRA</name>
<dbReference type="PANTHER" id="PTHR33206">
    <property type="entry name" value="PROTEIN CBG10425"/>
    <property type="match status" value="1"/>
</dbReference>
<proteinExistence type="predicted"/>
<evidence type="ECO:0000313" key="1">
    <source>
        <dbReference type="EMBL" id="KAK1946292.1"/>
    </source>
</evidence>
<comment type="caution">
    <text evidence="1">The sequence shown here is derived from an EMBL/GenBank/DDBJ whole genome shotgun (WGS) entry which is preliminary data.</text>
</comment>
<organism evidence="1 2">
    <name type="scientific">Phytophthora citrophthora</name>
    <dbReference type="NCBI Taxonomy" id="4793"/>
    <lineage>
        <taxon>Eukaryota</taxon>
        <taxon>Sar</taxon>
        <taxon>Stramenopiles</taxon>
        <taxon>Oomycota</taxon>
        <taxon>Peronosporomycetes</taxon>
        <taxon>Peronosporales</taxon>
        <taxon>Peronosporaceae</taxon>
        <taxon>Phytophthora</taxon>
    </lineage>
</organism>
<dbReference type="PANTHER" id="PTHR33206:SF1">
    <property type="entry name" value="DNA-DIRECTED DNA POLYMERASE"/>
    <property type="match status" value="1"/>
</dbReference>
<sequence length="128" mass="14680">MNIKAFRRKKLLDFNAHRLVWSIDEEQKDVYFMMKNNITGGPSIIFNRYAKRNETSIRGASGKLVKKVIGYDANASYLWALGIDMPCGRLTKIDTYDGIIDDIVNDKLFGFLECDIETPDHLKTTSVR</sequence>